<sequence>MAFHCQKGCLKILEKFKSFKNQAYKVKTASNNFYVLKIYNKDSKKSNSFVEAINLKKLEFKGVKVPKVVYRSSPDDSEDYLLLEYVPGVTISHLLEEQNGHGDHCIDIEFKKYLKDLGYWVASLHGIQDNTGSFLKGDCNLRNFIWTGSEICGLDFEETKIGDPREDLGEICFFLLTNSPPLTSLRLEMVDWFLKSYEKSSETKIRNISDFIAKSAKEAYRRRQNFNRV</sequence>
<dbReference type="Pfam" id="PF01636">
    <property type="entry name" value="APH"/>
    <property type="match status" value="1"/>
</dbReference>
<evidence type="ECO:0000313" key="3">
    <source>
        <dbReference type="EMBL" id="NMO09216.1"/>
    </source>
</evidence>
<dbReference type="Gene3D" id="3.90.1200.10">
    <property type="match status" value="1"/>
</dbReference>
<evidence type="ECO:0000313" key="4">
    <source>
        <dbReference type="Proteomes" id="UP000232806"/>
    </source>
</evidence>
<dbReference type="GeneID" id="35123587"/>
<dbReference type="AlphaFoldDB" id="A0A2H4VAG5"/>
<accession>A0A2H4VAG5</accession>
<dbReference type="Proteomes" id="UP000591058">
    <property type="component" value="Unassembled WGS sequence"/>
</dbReference>
<evidence type="ECO:0000313" key="2">
    <source>
        <dbReference type="EMBL" id="AUB55084.1"/>
    </source>
</evidence>
<dbReference type="RefSeq" id="WP_100905062.1">
    <property type="nucleotide sequence ID" value="NZ_CP017766.1"/>
</dbReference>
<organism evidence="2 4">
    <name type="scientific">Methanobacterium subterraneum</name>
    <dbReference type="NCBI Taxonomy" id="59277"/>
    <lineage>
        <taxon>Archaea</taxon>
        <taxon>Methanobacteriati</taxon>
        <taxon>Methanobacteriota</taxon>
        <taxon>Methanomada group</taxon>
        <taxon>Methanobacteria</taxon>
        <taxon>Methanobacteriales</taxon>
        <taxon>Methanobacteriaceae</taxon>
        <taxon>Methanobacterium</taxon>
    </lineage>
</organism>
<dbReference type="EMBL" id="JABBYL010000017">
    <property type="protein sequence ID" value="NMO09216.1"/>
    <property type="molecule type" value="Genomic_DNA"/>
</dbReference>
<reference evidence="3 5" key="2">
    <citation type="submission" date="2020-04" db="EMBL/GenBank/DDBJ databases">
        <title>Draft genome of Methanobacterium subterraneum isolated from animal feces.</title>
        <authorList>
            <person name="Ouboter H.T."/>
            <person name="Berger S."/>
            <person name="Gungor E."/>
            <person name="Jetten M.S.M."/>
            <person name="Welte C.U."/>
        </authorList>
    </citation>
    <scope>NUCLEOTIDE SEQUENCE [LARGE SCALE GENOMIC DNA]</scope>
    <source>
        <strain evidence="3">HO_2020</strain>
    </source>
</reference>
<name>A0A2H4VAG5_9EURY</name>
<evidence type="ECO:0000313" key="5">
    <source>
        <dbReference type="Proteomes" id="UP000591058"/>
    </source>
</evidence>
<dbReference type="SUPFAM" id="SSF56112">
    <property type="entry name" value="Protein kinase-like (PK-like)"/>
    <property type="match status" value="1"/>
</dbReference>
<proteinExistence type="predicted"/>
<gene>
    <name evidence="2" type="ORF">BK007_03020</name>
    <name evidence="3" type="ORF">HG719_05100</name>
</gene>
<protein>
    <submittedName>
        <fullName evidence="3">Phosphotransferase</fullName>
    </submittedName>
</protein>
<dbReference type="InterPro" id="IPR011009">
    <property type="entry name" value="Kinase-like_dom_sf"/>
</dbReference>
<reference evidence="2 4" key="1">
    <citation type="submission" date="2016-10" db="EMBL/GenBank/DDBJ databases">
        <title>Comparative genomics between deep and shallow subseafloor isolates.</title>
        <authorList>
            <person name="Ishii S."/>
            <person name="Miller J.R."/>
            <person name="Sutton G."/>
            <person name="Suzuki S."/>
            <person name="Methe B."/>
            <person name="Inagaki F."/>
            <person name="Imachi H."/>
        </authorList>
    </citation>
    <scope>NUCLEOTIDE SEQUENCE [LARGE SCALE GENOMIC DNA]</scope>
    <source>
        <strain evidence="2 4">MO-MB1</strain>
    </source>
</reference>
<dbReference type="OrthoDB" id="79828at2157"/>
<dbReference type="InterPro" id="IPR002575">
    <property type="entry name" value="Aminoglycoside_PTrfase"/>
</dbReference>
<feature type="domain" description="Aminoglycoside phosphotransferase" evidence="1">
    <location>
        <begin position="19"/>
        <end position="98"/>
    </location>
</feature>
<dbReference type="Proteomes" id="UP000232806">
    <property type="component" value="Chromosome"/>
</dbReference>
<dbReference type="GO" id="GO:0016740">
    <property type="term" value="F:transferase activity"/>
    <property type="evidence" value="ECO:0007669"/>
    <property type="project" value="UniProtKB-KW"/>
</dbReference>
<evidence type="ECO:0000259" key="1">
    <source>
        <dbReference type="Pfam" id="PF01636"/>
    </source>
</evidence>
<keyword evidence="3" id="KW-0808">Transferase</keyword>
<dbReference type="EMBL" id="CP017766">
    <property type="protein sequence ID" value="AUB55084.1"/>
    <property type="molecule type" value="Genomic_DNA"/>
</dbReference>